<dbReference type="InterPro" id="IPR001650">
    <property type="entry name" value="Helicase_C-like"/>
</dbReference>
<dbReference type="PANTHER" id="PTHR24031">
    <property type="entry name" value="RNA HELICASE"/>
    <property type="match status" value="1"/>
</dbReference>
<reference evidence="14" key="1">
    <citation type="submission" date="2021-06" db="EMBL/GenBank/DDBJ databases">
        <authorList>
            <person name="Kallberg Y."/>
            <person name="Tangrot J."/>
            <person name="Rosling A."/>
        </authorList>
    </citation>
    <scope>NUCLEOTIDE SEQUENCE</scope>
    <source>
        <strain evidence="14">MT106</strain>
    </source>
</reference>
<organism evidence="14 15">
    <name type="scientific">Ambispora gerdemannii</name>
    <dbReference type="NCBI Taxonomy" id="144530"/>
    <lineage>
        <taxon>Eukaryota</taxon>
        <taxon>Fungi</taxon>
        <taxon>Fungi incertae sedis</taxon>
        <taxon>Mucoromycota</taxon>
        <taxon>Glomeromycotina</taxon>
        <taxon>Glomeromycetes</taxon>
        <taxon>Archaeosporales</taxon>
        <taxon>Ambisporaceae</taxon>
        <taxon>Ambispora</taxon>
    </lineage>
</organism>
<dbReference type="Pfam" id="PF00271">
    <property type="entry name" value="Helicase_C"/>
    <property type="match status" value="1"/>
</dbReference>
<dbReference type="PROSITE" id="PS51194">
    <property type="entry name" value="HELICASE_CTER"/>
    <property type="match status" value="1"/>
</dbReference>
<dbReference type="PROSITE" id="PS51192">
    <property type="entry name" value="HELICASE_ATP_BIND_1"/>
    <property type="match status" value="1"/>
</dbReference>
<dbReference type="SMART" id="SM00490">
    <property type="entry name" value="HELICc"/>
    <property type="match status" value="1"/>
</dbReference>
<dbReference type="EC" id="3.6.4.13" evidence="10"/>
<gene>
    <name evidence="14" type="ORF">AGERDE_LOCUS2724</name>
</gene>
<dbReference type="InterPro" id="IPR000629">
    <property type="entry name" value="RNA-helicase_DEAD-box_CS"/>
</dbReference>
<evidence type="ECO:0000259" key="12">
    <source>
        <dbReference type="PROSITE" id="PS51192"/>
    </source>
</evidence>
<evidence type="ECO:0000256" key="3">
    <source>
        <dbReference type="ARBA" id="ARBA00022552"/>
    </source>
</evidence>
<keyword evidence="15" id="KW-1185">Reference proteome</keyword>
<dbReference type="OrthoDB" id="422663at2759"/>
<dbReference type="SMART" id="SM00487">
    <property type="entry name" value="DEXDc"/>
    <property type="match status" value="1"/>
</dbReference>
<dbReference type="GO" id="GO:0006364">
    <property type="term" value="P:rRNA processing"/>
    <property type="evidence" value="ECO:0007669"/>
    <property type="project" value="UniProtKB-KW"/>
</dbReference>
<evidence type="ECO:0000256" key="4">
    <source>
        <dbReference type="ARBA" id="ARBA00022741"/>
    </source>
</evidence>
<dbReference type="GO" id="GO:0005730">
    <property type="term" value="C:nucleolus"/>
    <property type="evidence" value="ECO:0007669"/>
    <property type="project" value="UniProtKB-SubCell"/>
</dbReference>
<feature type="domain" description="Helicase ATP-binding" evidence="12">
    <location>
        <begin position="198"/>
        <end position="414"/>
    </location>
</feature>
<dbReference type="InterPro" id="IPR025313">
    <property type="entry name" value="SPB4-like_CTE"/>
</dbReference>
<comment type="caution">
    <text evidence="14">The sequence shown here is derived from an EMBL/GenBank/DDBJ whole genome shotgun (WGS) entry which is preliminary data.</text>
</comment>
<feature type="region of interest" description="Disordered" evidence="11">
    <location>
        <begin position="85"/>
        <end position="149"/>
    </location>
</feature>
<evidence type="ECO:0000313" key="15">
    <source>
        <dbReference type="Proteomes" id="UP000789831"/>
    </source>
</evidence>
<dbReference type="GO" id="GO:0003724">
    <property type="term" value="F:RNA helicase activity"/>
    <property type="evidence" value="ECO:0007669"/>
    <property type="project" value="UniProtKB-EC"/>
</dbReference>
<dbReference type="Proteomes" id="UP000789831">
    <property type="component" value="Unassembled WGS sequence"/>
</dbReference>
<protein>
    <recommendedName>
        <fullName evidence="10">ATP-dependent RNA helicase</fullName>
        <ecNumber evidence="10">3.6.4.13</ecNumber>
    </recommendedName>
</protein>
<evidence type="ECO:0000256" key="9">
    <source>
        <dbReference type="RuleBase" id="RU000492"/>
    </source>
</evidence>
<evidence type="ECO:0000256" key="1">
    <source>
        <dbReference type="ARBA" id="ARBA00004604"/>
    </source>
</evidence>
<evidence type="ECO:0000256" key="5">
    <source>
        <dbReference type="ARBA" id="ARBA00022801"/>
    </source>
</evidence>
<dbReference type="SUPFAM" id="SSF52540">
    <property type="entry name" value="P-loop containing nucleoside triphosphate hydrolases"/>
    <property type="match status" value="1"/>
</dbReference>
<evidence type="ECO:0000256" key="7">
    <source>
        <dbReference type="ARBA" id="ARBA00022840"/>
    </source>
</evidence>
<dbReference type="InterPro" id="IPR011545">
    <property type="entry name" value="DEAD/DEAH_box_helicase_dom"/>
</dbReference>
<dbReference type="CDD" id="cd17949">
    <property type="entry name" value="DEADc_DDX31"/>
    <property type="match status" value="1"/>
</dbReference>
<comment type="function">
    <text evidence="10">RNA helicase.</text>
</comment>
<feature type="compositionally biased region" description="Basic and acidic residues" evidence="11">
    <location>
        <begin position="98"/>
        <end position="108"/>
    </location>
</feature>
<dbReference type="CDD" id="cd18787">
    <property type="entry name" value="SF2_C_DEAD"/>
    <property type="match status" value="1"/>
</dbReference>
<evidence type="ECO:0000256" key="6">
    <source>
        <dbReference type="ARBA" id="ARBA00022806"/>
    </source>
</evidence>
<accession>A0A9N8W0D7</accession>
<keyword evidence="8 10" id="KW-0694">RNA-binding</keyword>
<dbReference type="GO" id="GO:0016787">
    <property type="term" value="F:hydrolase activity"/>
    <property type="evidence" value="ECO:0007669"/>
    <property type="project" value="UniProtKB-KW"/>
</dbReference>
<comment type="domain">
    <text evidence="10">The Q motif is unique to and characteristic of the DEAD box family of RNA helicases and controls ATP binding and hydrolysis.</text>
</comment>
<dbReference type="AlphaFoldDB" id="A0A9N8W0D7"/>
<keyword evidence="4 9" id="KW-0547">Nucleotide-binding</keyword>
<dbReference type="Gene3D" id="3.40.50.300">
    <property type="entry name" value="P-loop containing nucleotide triphosphate hydrolases"/>
    <property type="match status" value="2"/>
</dbReference>
<dbReference type="InterPro" id="IPR027417">
    <property type="entry name" value="P-loop_NTPase"/>
</dbReference>
<evidence type="ECO:0000313" key="14">
    <source>
        <dbReference type="EMBL" id="CAG8470704.1"/>
    </source>
</evidence>
<dbReference type="SMART" id="SM01178">
    <property type="entry name" value="DUF4217"/>
    <property type="match status" value="1"/>
</dbReference>
<dbReference type="GO" id="GO:0005524">
    <property type="term" value="F:ATP binding"/>
    <property type="evidence" value="ECO:0007669"/>
    <property type="project" value="UniProtKB-UniRule"/>
</dbReference>
<dbReference type="GO" id="GO:0003723">
    <property type="term" value="F:RNA binding"/>
    <property type="evidence" value="ECO:0007669"/>
    <property type="project" value="UniProtKB-UniRule"/>
</dbReference>
<sequence>MADDGLILNICSATKNASDTAHKKPSIRAQVKEVGGSWKERNRVRKAIKSQIKKSAKSYVPLEHDYNTAENGGYDLSSNNEITQKKFPKNKSAFARVENSKEVQEKSKKSGNAITTTQPHQVISSLFTSNPTIPPIKHNNQQNDNFPSNAPVDDSNSFIGMGLDADLVAHVKEKLNAEKPTDIQCKAIPLLLNSNNISRNEIIDLDVVIQAETGSGKTLAFLLPIIERLIRATKSMKSDSPLTRSLGTLAIILTPTRELAKQTLSVLESLLSIPPSKTTNNRLQHWIVPGIVNGGVKKKAEKARLRRGVNLLVSTPGRLLDHLQNTRSFSVENLRWLVLDEADRLLELGFEETLQKIIQMLDDRSEAYQKINQKNCLFDSEILPKRRQTILCSATLKDDVRRLAGQNLFNPTYINGTDQRTDKVNKGHSTHANNSKLFTTPNQLKQKCIVTPAKLRLVTLTAILKSTFKRHSESISNEKVIVFFSCCDAVDFYFDLFANAGNLEQDSDNDQNVSSETSLISTVIPNLMMFRLHGELSQTLRTTTFQKFGTASSGVLFCTDVAARGLDLPNVSKIFQYDPPTDIKDYVHRVGRTARLGKDGEAMLFLLPSEVGYIDSLEARGINTKNVQVDTVLRNLTPMKPSEYELEATSIQLSFERYVLSDNQRISRARKAYLSYIRAYATHSSSEKEIFHIKKLHLGHLAKSFALREAPSNITNIESKRSKKNHDKITQKKFPPTDKVIQIDRFKLNNTGLAQKRKLDVNEFAVGSYKSMIGPTVKKKRKIK</sequence>
<feature type="compositionally biased region" description="Polar residues" evidence="11">
    <location>
        <begin position="138"/>
        <end position="149"/>
    </location>
</feature>
<dbReference type="PROSITE" id="PS00039">
    <property type="entry name" value="DEAD_ATP_HELICASE"/>
    <property type="match status" value="1"/>
</dbReference>
<dbReference type="Pfam" id="PF00270">
    <property type="entry name" value="DEAD"/>
    <property type="match status" value="1"/>
</dbReference>
<evidence type="ECO:0000259" key="13">
    <source>
        <dbReference type="PROSITE" id="PS51194"/>
    </source>
</evidence>
<evidence type="ECO:0000256" key="2">
    <source>
        <dbReference type="ARBA" id="ARBA00022517"/>
    </source>
</evidence>
<keyword evidence="3" id="KW-0698">rRNA processing</keyword>
<dbReference type="InterPro" id="IPR014001">
    <property type="entry name" value="Helicase_ATP-bd"/>
</dbReference>
<keyword evidence="5 9" id="KW-0378">Hydrolase</keyword>
<keyword evidence="2" id="KW-0690">Ribosome biogenesis</keyword>
<comment type="subcellular location">
    <subcellularLocation>
        <location evidence="1">Nucleus</location>
        <location evidence="1">Nucleolus</location>
    </subcellularLocation>
</comment>
<feature type="domain" description="Helicase C-terminal" evidence="13">
    <location>
        <begin position="459"/>
        <end position="637"/>
    </location>
</feature>
<comment type="similarity">
    <text evidence="9">Belongs to the DEAD box helicase family.</text>
</comment>
<keyword evidence="7 9" id="KW-0067">ATP-binding</keyword>
<feature type="compositionally biased region" description="Polar residues" evidence="11">
    <location>
        <begin position="110"/>
        <end position="131"/>
    </location>
</feature>
<name>A0A9N8W0D7_9GLOM</name>
<comment type="catalytic activity">
    <reaction evidence="10">
        <text>ATP + H2O = ADP + phosphate + H(+)</text>
        <dbReference type="Rhea" id="RHEA:13065"/>
        <dbReference type="ChEBI" id="CHEBI:15377"/>
        <dbReference type="ChEBI" id="CHEBI:15378"/>
        <dbReference type="ChEBI" id="CHEBI:30616"/>
        <dbReference type="ChEBI" id="CHEBI:43474"/>
        <dbReference type="ChEBI" id="CHEBI:456216"/>
        <dbReference type="EC" id="3.6.4.13"/>
    </reaction>
</comment>
<evidence type="ECO:0000256" key="8">
    <source>
        <dbReference type="ARBA" id="ARBA00022884"/>
    </source>
</evidence>
<dbReference type="EMBL" id="CAJVPL010000237">
    <property type="protein sequence ID" value="CAG8470704.1"/>
    <property type="molecule type" value="Genomic_DNA"/>
</dbReference>
<proteinExistence type="inferred from homology"/>
<evidence type="ECO:0000256" key="10">
    <source>
        <dbReference type="RuleBase" id="RU365068"/>
    </source>
</evidence>
<dbReference type="Pfam" id="PF13959">
    <property type="entry name" value="CTE_SPB4"/>
    <property type="match status" value="1"/>
</dbReference>
<keyword evidence="6 9" id="KW-0347">Helicase</keyword>
<evidence type="ECO:0000256" key="11">
    <source>
        <dbReference type="SAM" id="MobiDB-lite"/>
    </source>
</evidence>